<dbReference type="InterPro" id="IPR028325">
    <property type="entry name" value="VG_K_chnl"/>
</dbReference>
<feature type="transmembrane region" description="Helical" evidence="12">
    <location>
        <begin position="255"/>
        <end position="272"/>
    </location>
</feature>
<sequence length="516" mass="59436">MDSSVLRNTLISTSEPGRRIKINVGGKHYSPYVSTLQNLPDSPLTRIIKEDFKFELDYDPITGEYFFDRHPGIFVQILNYFQTGKLHCPRDVCGTMFQSELNFWGVDETQMEACCWPAYTKFQEIKKDLQELNDAKDEKLKFGLSKKYPISGWKHYQKVIWSLLNDPKSSKAAKIFSYISLGFIVISIVTFSEMTTDWKKAKCLTINRFNKTIPNCRNVTSTSRYIEIVLTFWFTLEIVLRIYFTPNKIHYVKNVWNWFYIFAVVPIYLFLITEPSSSSVMTINVLRYASVFRFFKLLYDLEILGKTLQSSLNQLFTLVFILCIPAIIFSSIAYFTEQTWGEKTQKLTFKDVPNVLWWSIITMTTIGYGDMVPSSFAGKIIGIMSTLVGIVILSVIASILGASFQQNYILAIMQYRNPPKKTAAVKIINVSLNNYLAGAKEINKRNINSSLKTFHSNDSGYGKSPLSSLNHYSEEYENSLFCHYKINTNYHGCNYNPIIITNKININNKKHLESHT</sequence>
<dbReference type="Proteomes" id="UP001652625">
    <property type="component" value="Chromosome 06"/>
</dbReference>
<dbReference type="GeneID" id="100208729"/>
<dbReference type="PANTHER" id="PTHR11537">
    <property type="entry name" value="VOLTAGE-GATED POTASSIUM CHANNEL"/>
    <property type="match status" value="1"/>
</dbReference>
<name>A0ABM4C342_HYDVU</name>
<evidence type="ECO:0000256" key="6">
    <source>
        <dbReference type="ARBA" id="ARBA00022882"/>
    </source>
</evidence>
<organism evidence="14 15">
    <name type="scientific">Hydra vulgaris</name>
    <name type="common">Hydra</name>
    <name type="synonym">Hydra attenuata</name>
    <dbReference type="NCBI Taxonomy" id="6087"/>
    <lineage>
        <taxon>Eukaryota</taxon>
        <taxon>Metazoa</taxon>
        <taxon>Cnidaria</taxon>
        <taxon>Hydrozoa</taxon>
        <taxon>Hydroidolina</taxon>
        <taxon>Anthoathecata</taxon>
        <taxon>Aplanulata</taxon>
        <taxon>Hydridae</taxon>
        <taxon>Hydra</taxon>
    </lineage>
</organism>
<evidence type="ECO:0000256" key="9">
    <source>
        <dbReference type="ARBA" id="ARBA00023065"/>
    </source>
</evidence>
<dbReference type="InterPro" id="IPR000210">
    <property type="entry name" value="BTB/POZ_dom"/>
</dbReference>
<dbReference type="InterPro" id="IPR005821">
    <property type="entry name" value="Ion_trans_dom"/>
</dbReference>
<keyword evidence="3" id="KW-0633">Potassium transport</keyword>
<keyword evidence="10 12" id="KW-0472">Membrane</keyword>
<evidence type="ECO:0000256" key="7">
    <source>
        <dbReference type="ARBA" id="ARBA00022958"/>
    </source>
</evidence>
<keyword evidence="2" id="KW-0813">Transport</keyword>
<keyword evidence="5" id="KW-0631">Potassium channel</keyword>
<feature type="transmembrane region" description="Helical" evidence="12">
    <location>
        <begin position="315"/>
        <end position="335"/>
    </location>
</feature>
<proteinExistence type="predicted"/>
<dbReference type="SUPFAM" id="SSF54695">
    <property type="entry name" value="POZ domain"/>
    <property type="match status" value="1"/>
</dbReference>
<keyword evidence="9" id="KW-0406">Ion transport</keyword>
<feature type="transmembrane region" description="Helical" evidence="12">
    <location>
        <begin position="380"/>
        <end position="404"/>
    </location>
</feature>
<evidence type="ECO:0000256" key="10">
    <source>
        <dbReference type="ARBA" id="ARBA00023136"/>
    </source>
</evidence>
<feature type="transmembrane region" description="Helical" evidence="12">
    <location>
        <begin position="175"/>
        <end position="192"/>
    </location>
</feature>
<keyword evidence="6" id="KW-0851">Voltage-gated channel</keyword>
<dbReference type="Gene3D" id="1.20.120.350">
    <property type="entry name" value="Voltage-gated potassium channels. Chain C"/>
    <property type="match status" value="1"/>
</dbReference>
<evidence type="ECO:0000256" key="8">
    <source>
        <dbReference type="ARBA" id="ARBA00022989"/>
    </source>
</evidence>
<keyword evidence="4 12" id="KW-0812">Transmembrane</keyword>
<dbReference type="InterPro" id="IPR011333">
    <property type="entry name" value="SKP1/BTB/POZ_sf"/>
</dbReference>
<feature type="transmembrane region" description="Helical" evidence="12">
    <location>
        <begin position="355"/>
        <end position="373"/>
    </location>
</feature>
<evidence type="ECO:0000259" key="13">
    <source>
        <dbReference type="SMART" id="SM00225"/>
    </source>
</evidence>
<evidence type="ECO:0000313" key="15">
    <source>
        <dbReference type="RefSeq" id="XP_065655975.1"/>
    </source>
</evidence>
<dbReference type="SUPFAM" id="SSF81324">
    <property type="entry name" value="Voltage-gated potassium channels"/>
    <property type="match status" value="1"/>
</dbReference>
<dbReference type="Gene3D" id="3.30.710.10">
    <property type="entry name" value="Potassium Channel Kv1.1, Chain A"/>
    <property type="match status" value="1"/>
</dbReference>
<keyword evidence="7" id="KW-0630">Potassium</keyword>
<dbReference type="Pfam" id="PF02214">
    <property type="entry name" value="BTB_2"/>
    <property type="match status" value="1"/>
</dbReference>
<evidence type="ECO:0000256" key="5">
    <source>
        <dbReference type="ARBA" id="ARBA00022826"/>
    </source>
</evidence>
<comment type="subcellular location">
    <subcellularLocation>
        <location evidence="1">Membrane</location>
        <topology evidence="1">Multi-pass membrane protein</topology>
    </subcellularLocation>
</comment>
<evidence type="ECO:0000256" key="4">
    <source>
        <dbReference type="ARBA" id="ARBA00022692"/>
    </source>
</evidence>
<gene>
    <name evidence="15" type="primary">LOC100208729</name>
</gene>
<dbReference type="SMART" id="SM00225">
    <property type="entry name" value="BTB"/>
    <property type="match status" value="1"/>
</dbReference>
<dbReference type="Gene3D" id="1.10.287.70">
    <property type="match status" value="1"/>
</dbReference>
<feature type="domain" description="BTB" evidence="13">
    <location>
        <begin position="18"/>
        <end position="121"/>
    </location>
</feature>
<evidence type="ECO:0000256" key="12">
    <source>
        <dbReference type="SAM" id="Phobius"/>
    </source>
</evidence>
<dbReference type="Pfam" id="PF00520">
    <property type="entry name" value="Ion_trans"/>
    <property type="match status" value="1"/>
</dbReference>
<accession>A0ABM4C342</accession>
<dbReference type="InterPro" id="IPR027359">
    <property type="entry name" value="Volt_channel_dom_sf"/>
</dbReference>
<keyword evidence="14" id="KW-1185">Reference proteome</keyword>
<dbReference type="InterPro" id="IPR003974">
    <property type="entry name" value="K_chnl_volt-dep_Kv3"/>
</dbReference>
<feature type="transmembrane region" description="Helical" evidence="12">
    <location>
        <begin position="225"/>
        <end position="243"/>
    </location>
</feature>
<keyword evidence="8 12" id="KW-1133">Transmembrane helix</keyword>
<evidence type="ECO:0000256" key="1">
    <source>
        <dbReference type="ARBA" id="ARBA00004141"/>
    </source>
</evidence>
<evidence type="ECO:0000256" key="3">
    <source>
        <dbReference type="ARBA" id="ARBA00022538"/>
    </source>
</evidence>
<keyword evidence="11" id="KW-0407">Ion channel</keyword>
<dbReference type="RefSeq" id="XP_065655975.1">
    <property type="nucleotide sequence ID" value="XM_065799903.1"/>
</dbReference>
<dbReference type="PRINTS" id="PR01498">
    <property type="entry name" value="SHAWCHANNEL"/>
</dbReference>
<evidence type="ECO:0000256" key="2">
    <source>
        <dbReference type="ARBA" id="ARBA00022448"/>
    </source>
</evidence>
<dbReference type="PRINTS" id="PR00169">
    <property type="entry name" value="KCHANNEL"/>
</dbReference>
<evidence type="ECO:0000313" key="14">
    <source>
        <dbReference type="Proteomes" id="UP001652625"/>
    </source>
</evidence>
<dbReference type="InterPro" id="IPR003131">
    <property type="entry name" value="T1-type_BTB"/>
</dbReference>
<reference evidence="15" key="1">
    <citation type="submission" date="2025-08" db="UniProtKB">
        <authorList>
            <consortium name="RefSeq"/>
        </authorList>
    </citation>
    <scope>IDENTIFICATION</scope>
</reference>
<dbReference type="PANTHER" id="PTHR11537:SF252">
    <property type="entry name" value="POTASSIUM VOLTAGE-GATED CHANNEL PROTEIN SHAW"/>
    <property type="match status" value="1"/>
</dbReference>
<protein>
    <submittedName>
        <fullName evidence="15">Potassium voltage-gated channel subfamily C member 1 isoform X3</fullName>
    </submittedName>
</protein>
<evidence type="ECO:0000256" key="11">
    <source>
        <dbReference type="ARBA" id="ARBA00023303"/>
    </source>
</evidence>